<dbReference type="EMBL" id="VIWO01000018">
    <property type="protein sequence ID" value="TWF31734.1"/>
    <property type="molecule type" value="Genomic_DNA"/>
</dbReference>
<reference evidence="2 3" key="1">
    <citation type="submission" date="2019-06" db="EMBL/GenBank/DDBJ databases">
        <title>Sorghum-associated microbial communities from plants grown in Nebraska, USA.</title>
        <authorList>
            <person name="Schachtman D."/>
        </authorList>
    </citation>
    <scope>NUCLEOTIDE SEQUENCE [LARGE SCALE GENOMIC DNA]</scope>
    <source>
        <strain evidence="2 3">1209</strain>
    </source>
</reference>
<keyword evidence="1" id="KW-1133">Transmembrane helix</keyword>
<evidence type="ECO:0000313" key="3">
    <source>
        <dbReference type="Proteomes" id="UP000320811"/>
    </source>
</evidence>
<evidence type="ECO:0000313" key="2">
    <source>
        <dbReference type="EMBL" id="TWF31734.1"/>
    </source>
</evidence>
<protein>
    <submittedName>
        <fullName evidence="2">Uncharacterized protein</fullName>
    </submittedName>
</protein>
<gene>
    <name evidence="2" type="ORF">FHW36_11828</name>
</gene>
<sequence>MDFLNNLSPKGIIVLGLTSLLILIGHLMFIHIDSLDWVLRFFLLVITVLSLIRGIAMQRRAKLDHEVKTMIFYRDFKLFNLPENQLLTRLEEIVHNNSLSDEDRSFAADILNEKQKN</sequence>
<accession>A0A561P0Y9</accession>
<organism evidence="2 3">
    <name type="scientific">Chitinophaga polysaccharea</name>
    <dbReference type="NCBI Taxonomy" id="1293035"/>
    <lineage>
        <taxon>Bacteria</taxon>
        <taxon>Pseudomonadati</taxon>
        <taxon>Bacteroidota</taxon>
        <taxon>Chitinophagia</taxon>
        <taxon>Chitinophagales</taxon>
        <taxon>Chitinophagaceae</taxon>
        <taxon>Chitinophaga</taxon>
    </lineage>
</organism>
<dbReference type="Proteomes" id="UP000320811">
    <property type="component" value="Unassembled WGS sequence"/>
</dbReference>
<evidence type="ECO:0000256" key="1">
    <source>
        <dbReference type="SAM" id="Phobius"/>
    </source>
</evidence>
<feature type="transmembrane region" description="Helical" evidence="1">
    <location>
        <begin position="38"/>
        <end position="56"/>
    </location>
</feature>
<keyword evidence="1" id="KW-0812">Transmembrane</keyword>
<feature type="transmembrane region" description="Helical" evidence="1">
    <location>
        <begin position="12"/>
        <end position="32"/>
    </location>
</feature>
<comment type="caution">
    <text evidence="2">The sequence shown here is derived from an EMBL/GenBank/DDBJ whole genome shotgun (WGS) entry which is preliminary data.</text>
</comment>
<name>A0A561P0Y9_9BACT</name>
<keyword evidence="1" id="KW-0472">Membrane</keyword>
<dbReference type="RefSeq" id="WP_145675273.1">
    <property type="nucleotide sequence ID" value="NZ_VIWO01000018.1"/>
</dbReference>
<keyword evidence="3" id="KW-1185">Reference proteome</keyword>
<proteinExistence type="predicted"/>
<dbReference type="AlphaFoldDB" id="A0A561P0Y9"/>